<accession>A0A5N4AZU6</accession>
<comment type="subcellular location">
    <subcellularLocation>
        <location evidence="1">Secreted</location>
    </subcellularLocation>
</comment>
<dbReference type="Proteomes" id="UP000327044">
    <property type="component" value="Unassembled WGS sequence"/>
</dbReference>
<dbReference type="CDD" id="cd05380">
    <property type="entry name" value="CAP_euk"/>
    <property type="match status" value="1"/>
</dbReference>
<evidence type="ECO:0000259" key="4">
    <source>
        <dbReference type="SMART" id="SM00198"/>
    </source>
</evidence>
<evidence type="ECO:0000256" key="2">
    <source>
        <dbReference type="ARBA" id="ARBA00022525"/>
    </source>
</evidence>
<dbReference type="EMBL" id="VVIM01000002">
    <property type="protein sequence ID" value="KAB0802852.1"/>
    <property type="molecule type" value="Genomic_DNA"/>
</dbReference>
<reference evidence="6 7" key="1">
    <citation type="journal article" date="2018" name="Elife">
        <title>Firefly genomes illuminate parallel origins of bioluminescence in beetles.</title>
        <authorList>
            <person name="Fallon T.R."/>
            <person name="Lower S.E."/>
            <person name="Chang C.H."/>
            <person name="Bessho-Uehara M."/>
            <person name="Martin G.J."/>
            <person name="Bewick A.J."/>
            <person name="Behringer M."/>
            <person name="Debat H.J."/>
            <person name="Wong I."/>
            <person name="Day J.C."/>
            <person name="Suvorov A."/>
            <person name="Silva C.J."/>
            <person name="Stanger-Hall K.F."/>
            <person name="Hall D.W."/>
            <person name="Schmitz R.J."/>
            <person name="Nelson D.R."/>
            <person name="Lewis S.M."/>
            <person name="Shigenobu S."/>
            <person name="Bybee S.M."/>
            <person name="Larracuente A.M."/>
            <person name="Oba Y."/>
            <person name="Weng J.K."/>
        </authorList>
    </citation>
    <scope>NUCLEOTIDE SEQUENCE [LARGE SCALE GENOMIC DNA]</scope>
    <source>
        <strain evidence="6">1611_PpyrPB1</strain>
        <tissue evidence="6">Whole body</tissue>
    </source>
</reference>
<feature type="domain" description="SCP" evidence="4">
    <location>
        <begin position="98"/>
        <end position="261"/>
    </location>
</feature>
<dbReference type="InterPro" id="IPR035940">
    <property type="entry name" value="CAP_sf"/>
</dbReference>
<dbReference type="EMBL" id="VVIM01000002">
    <property type="protein sequence ID" value="KAB0802854.1"/>
    <property type="molecule type" value="Genomic_DNA"/>
</dbReference>
<dbReference type="PANTHER" id="PTHR10334">
    <property type="entry name" value="CYSTEINE-RICH SECRETORY PROTEIN-RELATED"/>
    <property type="match status" value="1"/>
</dbReference>
<dbReference type="OrthoDB" id="43654at2759"/>
<gene>
    <name evidence="5" type="ORF">PPYR_05038</name>
    <name evidence="6" type="ORF">PPYR_05040</name>
</gene>
<dbReference type="InterPro" id="IPR018244">
    <property type="entry name" value="Allrgn_V5/Tpx1_CS"/>
</dbReference>
<dbReference type="InParanoid" id="A0A5N4AZU6"/>
<proteinExistence type="predicted"/>
<dbReference type="SMART" id="SM00198">
    <property type="entry name" value="SCP"/>
    <property type="match status" value="1"/>
</dbReference>
<name>A0A5N4AZU6_PHOPY</name>
<evidence type="ECO:0000256" key="1">
    <source>
        <dbReference type="ARBA" id="ARBA00004613"/>
    </source>
</evidence>
<dbReference type="AlphaFoldDB" id="A0A5N4AZU6"/>
<dbReference type="Gene3D" id="3.40.33.10">
    <property type="entry name" value="CAP"/>
    <property type="match status" value="1"/>
</dbReference>
<dbReference type="SUPFAM" id="SSF55797">
    <property type="entry name" value="PR-1-like"/>
    <property type="match status" value="1"/>
</dbReference>
<reference evidence="6" key="2">
    <citation type="submission" date="2019-08" db="EMBL/GenBank/DDBJ databases">
        <authorList>
            <consortium name="Photinus pyralis genome working group"/>
            <person name="Fallon T.R."/>
            <person name="Sander Lower S.E."/>
            <person name="Weng J.-K."/>
        </authorList>
    </citation>
    <scope>NUCLEOTIDE SEQUENCE</scope>
    <source>
        <strain evidence="6">1611_PpyrPB1</strain>
        <tissue evidence="6">Whole body</tissue>
    </source>
</reference>
<keyword evidence="2" id="KW-0964">Secreted</keyword>
<dbReference type="InterPro" id="IPR001283">
    <property type="entry name" value="CRISP-related"/>
</dbReference>
<comment type="caution">
    <text evidence="6">The sequence shown here is derived from an EMBL/GenBank/DDBJ whole genome shotgun (WGS) entry which is preliminary data.</text>
</comment>
<dbReference type="PRINTS" id="PR00837">
    <property type="entry name" value="V5TPXLIKE"/>
</dbReference>
<organism evidence="6 7">
    <name type="scientific">Photinus pyralis</name>
    <name type="common">Common eastern firefly</name>
    <name type="synonym">Lampyris pyralis</name>
    <dbReference type="NCBI Taxonomy" id="7054"/>
    <lineage>
        <taxon>Eukaryota</taxon>
        <taxon>Metazoa</taxon>
        <taxon>Ecdysozoa</taxon>
        <taxon>Arthropoda</taxon>
        <taxon>Hexapoda</taxon>
        <taxon>Insecta</taxon>
        <taxon>Pterygota</taxon>
        <taxon>Neoptera</taxon>
        <taxon>Endopterygota</taxon>
        <taxon>Coleoptera</taxon>
        <taxon>Polyphaga</taxon>
        <taxon>Elateriformia</taxon>
        <taxon>Elateroidea</taxon>
        <taxon>Lampyridae</taxon>
        <taxon>Lampyrinae</taxon>
        <taxon>Photinus</taxon>
    </lineage>
</organism>
<feature type="chain" id="PRO_5033494420" description="SCP domain-containing protein" evidence="3">
    <location>
        <begin position="22"/>
        <end position="342"/>
    </location>
</feature>
<evidence type="ECO:0000256" key="3">
    <source>
        <dbReference type="SAM" id="SignalP"/>
    </source>
</evidence>
<keyword evidence="3" id="KW-0732">Signal</keyword>
<keyword evidence="7" id="KW-1185">Reference proteome</keyword>
<dbReference type="PRINTS" id="PR00838">
    <property type="entry name" value="V5ALLERGEN"/>
</dbReference>
<feature type="signal peptide" evidence="3">
    <location>
        <begin position="1"/>
        <end position="21"/>
    </location>
</feature>
<protein>
    <recommendedName>
        <fullName evidence="4">SCP domain-containing protein</fullName>
    </recommendedName>
</protein>
<evidence type="ECO:0000313" key="6">
    <source>
        <dbReference type="EMBL" id="KAB0802854.1"/>
    </source>
</evidence>
<dbReference type="GO" id="GO:0005576">
    <property type="term" value="C:extracellular region"/>
    <property type="evidence" value="ECO:0007669"/>
    <property type="project" value="UniProtKB-SubCell"/>
</dbReference>
<sequence length="342" mass="38823">MLYTILQPALILCLNIILSDAIPYRDLRSILSKKNTINWLDSFNNSDVSPNPYCRICCITIKSETIGKQCGWHTLCKYKQNEVGRKCRGYIKIHFTKSERDALLDAHNTLRNYVASGQERRGNPGPQPSASNMRALQWSEELALVADRWISQCIYSNDICRDLDRFPVGQNIVRGNFATNDLLSFIKEWYDEVLYFNAIEVDSFHLPDGNSSLFTKYTQMMWADTYQIGCARAAFQTPIGSKVSYVEHFFCNYGPSGNIPNQPVYLKGPACTACPEGTSCTLEYPALCEVDIAIELEKAASGIMVRKQSLKSRVKYHNTGASSVKPPLRSYAYIFLLYWTFL</sequence>
<dbReference type="InterPro" id="IPR014044">
    <property type="entry name" value="CAP_dom"/>
</dbReference>
<dbReference type="PROSITE" id="PS01010">
    <property type="entry name" value="CRISP_2"/>
    <property type="match status" value="1"/>
</dbReference>
<dbReference type="InterPro" id="IPR002413">
    <property type="entry name" value="V5_allergen-like"/>
</dbReference>
<dbReference type="Pfam" id="PF00188">
    <property type="entry name" value="CAP"/>
    <property type="match status" value="1"/>
</dbReference>
<evidence type="ECO:0000313" key="7">
    <source>
        <dbReference type="Proteomes" id="UP000327044"/>
    </source>
</evidence>
<evidence type="ECO:0000313" key="5">
    <source>
        <dbReference type="EMBL" id="KAB0802852.1"/>
    </source>
</evidence>